<dbReference type="PANTHER" id="PTHR43549:SF3">
    <property type="entry name" value="MULTIDRUG RESISTANCE PROTEIN YPNP-RELATED"/>
    <property type="match status" value="1"/>
</dbReference>
<sequence>MSNRNPSISRKDEQKRTMILQGNLWKVLLYVGGPLAMFQSLNQIFKILDTMMAAHISPLSVSAVAYLSQINLMLSAIGGGLAVGSSIKVSEAYGAGDYQMVHRRVSTLLLICMGMGGCVMLLIPFTQPFLRLAGTPEAFIQEGARYFAVNLVDLVLIFLNTGYIAIERARGNAGRILWLNLVSIGVKLGLTAWFVYGLQAGVTSIAVATVCSDLVLTVACIWFLFVKGRGNVFGFELSAVRLNRQVTGPMLTVSLPVMAEKAAFQMGKVVVNAMATGYGDLTVGALGISNNLGGLTTNPQNGLQEAGAAIISQNRGADQLNRALGAFYRLAVICSVEGALGWWLTIHFLTPLVGLFDGGDPAFAQMIGDVYRFEAAGLVPLGLFSAVMALLYGFGYTKLTLLVNGARIFLFRIPVLWALQRFTDLGSESVGIVMMVSNISTGLLALVVGGWVIAQIKKQKKEEPYAYTRCTSA</sequence>
<comment type="caution">
    <text evidence="8">The sequence shown here is derived from an EMBL/GenBank/DDBJ whole genome shotgun (WGS) entry which is preliminary data.</text>
</comment>
<dbReference type="Proteomes" id="UP000713596">
    <property type="component" value="Unassembled WGS sequence"/>
</dbReference>
<keyword evidence="4 7" id="KW-0812">Transmembrane</keyword>
<evidence type="ECO:0000256" key="6">
    <source>
        <dbReference type="ARBA" id="ARBA00023136"/>
    </source>
</evidence>
<feature type="transmembrane region" description="Helical" evidence="7">
    <location>
        <begin position="177"/>
        <end position="196"/>
    </location>
</feature>
<keyword evidence="2" id="KW-0813">Transport</keyword>
<dbReference type="InterPro" id="IPR052031">
    <property type="entry name" value="Membrane_Transporter-Flippase"/>
</dbReference>
<dbReference type="AlphaFoldDB" id="A0A948T3V3"/>
<feature type="transmembrane region" description="Helical" evidence="7">
    <location>
        <begin position="24"/>
        <end position="45"/>
    </location>
</feature>
<evidence type="ECO:0000256" key="4">
    <source>
        <dbReference type="ARBA" id="ARBA00022692"/>
    </source>
</evidence>
<evidence type="ECO:0000256" key="5">
    <source>
        <dbReference type="ARBA" id="ARBA00022989"/>
    </source>
</evidence>
<dbReference type="CDD" id="cd13138">
    <property type="entry name" value="MATE_yoeA_like"/>
    <property type="match status" value="1"/>
</dbReference>
<reference evidence="8" key="2">
    <citation type="submission" date="2021-04" db="EMBL/GenBank/DDBJ databases">
        <authorList>
            <person name="Gilroy R."/>
        </authorList>
    </citation>
    <scope>NUCLEOTIDE SEQUENCE</scope>
    <source>
        <strain evidence="8">B5_2728</strain>
    </source>
</reference>
<dbReference type="Pfam" id="PF01554">
    <property type="entry name" value="MatE"/>
    <property type="match status" value="2"/>
</dbReference>
<dbReference type="PIRSF" id="PIRSF006603">
    <property type="entry name" value="DinF"/>
    <property type="match status" value="1"/>
</dbReference>
<protein>
    <submittedName>
        <fullName evidence="8">MATE family efflux transporter</fullName>
    </submittedName>
</protein>
<evidence type="ECO:0000256" key="1">
    <source>
        <dbReference type="ARBA" id="ARBA00004651"/>
    </source>
</evidence>
<proteinExistence type="predicted"/>
<dbReference type="GO" id="GO:0005886">
    <property type="term" value="C:plasma membrane"/>
    <property type="evidence" value="ECO:0007669"/>
    <property type="project" value="UniProtKB-SubCell"/>
</dbReference>
<feature type="transmembrane region" description="Helical" evidence="7">
    <location>
        <begin position="399"/>
        <end position="419"/>
    </location>
</feature>
<reference evidence="8" key="1">
    <citation type="journal article" date="2021" name="PeerJ">
        <title>Extensive microbial diversity within the chicken gut microbiome revealed by metagenomics and culture.</title>
        <authorList>
            <person name="Gilroy R."/>
            <person name="Ravi A."/>
            <person name="Getino M."/>
            <person name="Pursley I."/>
            <person name="Horton D.L."/>
            <person name="Alikhan N.F."/>
            <person name="Baker D."/>
            <person name="Gharbi K."/>
            <person name="Hall N."/>
            <person name="Watson M."/>
            <person name="Adriaenssens E.M."/>
            <person name="Foster-Nyarko E."/>
            <person name="Jarju S."/>
            <person name="Secka A."/>
            <person name="Antonio M."/>
            <person name="Oren A."/>
            <person name="Chaudhuri R.R."/>
            <person name="La Ragione R."/>
            <person name="Hildebrand F."/>
            <person name="Pallen M.J."/>
        </authorList>
    </citation>
    <scope>NUCLEOTIDE SEQUENCE</scope>
    <source>
        <strain evidence="8">B5_2728</strain>
    </source>
</reference>
<evidence type="ECO:0000256" key="3">
    <source>
        <dbReference type="ARBA" id="ARBA00022475"/>
    </source>
</evidence>
<evidence type="ECO:0000256" key="7">
    <source>
        <dbReference type="SAM" id="Phobius"/>
    </source>
</evidence>
<evidence type="ECO:0000256" key="2">
    <source>
        <dbReference type="ARBA" id="ARBA00022448"/>
    </source>
</evidence>
<feature type="transmembrane region" description="Helical" evidence="7">
    <location>
        <begin position="327"/>
        <end position="350"/>
    </location>
</feature>
<feature type="transmembrane region" description="Helical" evidence="7">
    <location>
        <begin position="431"/>
        <end position="454"/>
    </location>
</feature>
<feature type="transmembrane region" description="Helical" evidence="7">
    <location>
        <begin position="105"/>
        <end position="126"/>
    </location>
</feature>
<dbReference type="InterPro" id="IPR048279">
    <property type="entry name" value="MdtK-like"/>
</dbReference>
<accession>A0A948T3V3</accession>
<dbReference type="InterPro" id="IPR002528">
    <property type="entry name" value="MATE_fam"/>
</dbReference>
<feature type="transmembrane region" description="Helical" evidence="7">
    <location>
        <begin position="65"/>
        <end position="84"/>
    </location>
</feature>
<gene>
    <name evidence="8" type="ORF">H9882_07040</name>
</gene>
<evidence type="ECO:0000313" key="8">
    <source>
        <dbReference type="EMBL" id="MBU3806629.1"/>
    </source>
</evidence>
<feature type="transmembrane region" description="Helical" evidence="7">
    <location>
        <begin position="370"/>
        <end position="392"/>
    </location>
</feature>
<dbReference type="GO" id="GO:0042910">
    <property type="term" value="F:xenobiotic transmembrane transporter activity"/>
    <property type="evidence" value="ECO:0007669"/>
    <property type="project" value="InterPro"/>
</dbReference>
<organism evidence="8 9">
    <name type="scientific">Candidatus Allofournierella pullistercoris</name>
    <dbReference type="NCBI Taxonomy" id="2838597"/>
    <lineage>
        <taxon>Bacteria</taxon>
        <taxon>Bacillati</taxon>
        <taxon>Bacillota</taxon>
        <taxon>Clostridia</taxon>
        <taxon>Eubacteriales</taxon>
        <taxon>Oscillospiraceae</taxon>
        <taxon>Allofournierella</taxon>
    </lineage>
</organism>
<dbReference type="PANTHER" id="PTHR43549">
    <property type="entry name" value="MULTIDRUG RESISTANCE PROTEIN YPNP-RELATED"/>
    <property type="match status" value="1"/>
</dbReference>
<feature type="transmembrane region" description="Helical" evidence="7">
    <location>
        <begin position="146"/>
        <end position="165"/>
    </location>
</feature>
<dbReference type="EMBL" id="JAHLFP010000061">
    <property type="protein sequence ID" value="MBU3806629.1"/>
    <property type="molecule type" value="Genomic_DNA"/>
</dbReference>
<keyword evidence="5 7" id="KW-1133">Transmembrane helix</keyword>
<comment type="subcellular location">
    <subcellularLocation>
        <location evidence="1">Cell membrane</location>
        <topology evidence="1">Multi-pass membrane protein</topology>
    </subcellularLocation>
</comment>
<keyword evidence="3" id="KW-1003">Cell membrane</keyword>
<feature type="transmembrane region" description="Helical" evidence="7">
    <location>
        <begin position="202"/>
        <end position="225"/>
    </location>
</feature>
<dbReference type="GO" id="GO:0015297">
    <property type="term" value="F:antiporter activity"/>
    <property type="evidence" value="ECO:0007669"/>
    <property type="project" value="InterPro"/>
</dbReference>
<name>A0A948T3V3_9FIRM</name>
<keyword evidence="6 7" id="KW-0472">Membrane</keyword>
<evidence type="ECO:0000313" key="9">
    <source>
        <dbReference type="Proteomes" id="UP000713596"/>
    </source>
</evidence>